<feature type="region of interest" description="Disordered" evidence="1">
    <location>
        <begin position="1380"/>
        <end position="1415"/>
    </location>
</feature>
<feature type="compositionally biased region" description="Polar residues" evidence="1">
    <location>
        <begin position="469"/>
        <end position="485"/>
    </location>
</feature>
<feature type="compositionally biased region" description="Low complexity" evidence="1">
    <location>
        <begin position="711"/>
        <end position="723"/>
    </location>
</feature>
<feature type="compositionally biased region" description="Basic and acidic residues" evidence="1">
    <location>
        <begin position="984"/>
        <end position="1013"/>
    </location>
</feature>
<sequence length="1667" mass="184205">MDKSWDHPWTTEEMREKRREWSLAGDAGLLKHLQQFSENLTSRVNKTQETLDSLTTQLNETAIFIDNVTNTSLALANTQFIESRVQEDDIEIGRRVETTIEESKDQDSLTADFIASVSESVKQGLNIMYEKYKEMEFVDSDSEDEDNKVVLSVVLGPHNPYQDRPLPDVIGSEKWMKSSKIGLESSSSSESEQVDEDEESESEDDGTVPFKDYRTDDVQKTNIVGSLPSLNESDYSKRNNMTYMGNDKIDVVSQNNIDSVPESITPIDNVSKVPLPNHVEPNFAEELAKRLGTVRQAQKPAAVDEKSEASINRLKGMHANSTNLVVDQYFIYSLFRLLDDLFVSEEDENVLSDKTKTVFSGSKEFLNDMNQSTENSWKEKPIKSYKNNIIPASIDVPPPINTVSTKPKSSIDDLFADADSEDSDDIFSSKNTIKTITRNKYSNNSNHSVNTDNAQKKYLNTVAPVVSGNVATSTPETNVNTTNLFSDDEDSDLFASSKNQQSSKKKPVGGISILGGVLASDVENKLSSRIPRTQSPGSSGSNTPANYESSVNSVSVVEHSRNNILNDNISARDFIVARNNAENPAVIDESNYSSGISMHPPSINNTGGSSIGVDFQPQMTSTGLKSEEIYRERVRSDSLFAARTRNPANLTTNSNQPQNETIGDISSIQDDVFESDNLFGPPPLPKANTKPTKSKVSSLFDDSDSGDELFSTTSSGSRSQKSSDLLTASQYSEKMKSTQRRGLFDEEINIFDNKDSPDVDIFGITPKPVAKEASNASSRKLSDIVDDDLFASNIRDTISKNNGTERNENVVPQKRISLFDDDDMEEGDLFATKPIGGETKSDFRIFNDDDENDLFSVKKSVDKKQTNDKYAPETVATGKDVVSDKVSVGKSERKNSDILSGNGLFSTTIGSHGLLFEDDDYDDLFATKSISKKRTTENERPNLETKEDAKPEEASVKRIEISDDSDIFARPAEPKVSVTTSEKTAADDVKDVPNDIIDEERNVTENVEHEIKKSPPKSLDIHATSTSPPPEDNNSGAKRAVSGKIKNLMGKMGDLKILSPMDTPPLWRKSEEKTDEEDSTADRDSDDGGCVSIQGHVSPLSASGNIMFTYIYFSVSLQERSFKNCCILFEEKYSFAEDSTAQKQSQPSTISGESNVESAISFDEPAQVETLSTTTSKNRVRIQAKRRPQSRHARKSAIRQSGIDFNTVDASESNLQDERQSSNIFNKVVTNISAAHSVASDRFTSTFDNFHKTADTNIFLTADDKSELGSISKESSMSTNKNTLLSPSTDEEDLFDVPPDLPEDPQKEDTLFGRAPILSPVEQVVSEKPPASFKTLKDTHISQTDADKADIAEIVQKAEKSNASIEPSISSNVNTSNTNVCVSKTESKQEITEFNEGSKEMTDPLRDHSHDPLKDPSQLFAFVTKTPSPEKGKNLLFSEDDSLFSSGTKRLTDEQTAKKSVLDLFTDDAEGDLFSTTLAVKKPLKETKMNLFDEEDEDDSLFGSGSNKTTLKSEPEKRHSVQQSMKKISLFEDDDDDTTIFSEPFDPSQKSDSSSIQEQSNKNGIFASITEPVRTSHITDIFADQSSGEDDIFAKIPASKKIIVTPKSLFPSDEDDEVDNIFSKKSTNETKVKGRETRSTVKKAVTRDLKKTPEKIGEDPLSVLLDD</sequence>
<feature type="region of interest" description="Disordered" evidence="1">
    <location>
        <begin position="1270"/>
        <end position="1293"/>
    </location>
</feature>
<feature type="compositionally biased region" description="Acidic residues" evidence="1">
    <location>
        <begin position="1073"/>
        <end position="1087"/>
    </location>
</feature>
<feature type="region of interest" description="Disordered" evidence="1">
    <location>
        <begin position="528"/>
        <end position="548"/>
    </location>
</feature>
<feature type="compositionally biased region" description="Acidic residues" evidence="1">
    <location>
        <begin position="192"/>
        <end position="206"/>
    </location>
</feature>
<accession>A0ABP1PE48</accession>
<dbReference type="EMBL" id="CAXAJV020001301">
    <property type="protein sequence ID" value="CAL7951507.1"/>
    <property type="molecule type" value="Genomic_DNA"/>
</dbReference>
<feature type="region of interest" description="Disordered" evidence="1">
    <location>
        <begin position="638"/>
        <end position="739"/>
    </location>
</feature>
<dbReference type="Pfam" id="PF15255">
    <property type="entry name" value="CAP-ZIP_m"/>
    <property type="match status" value="1"/>
</dbReference>
<reference evidence="3 4" key="1">
    <citation type="submission" date="2024-08" db="EMBL/GenBank/DDBJ databases">
        <authorList>
            <person name="Will J Nash"/>
            <person name="Angela Man"/>
            <person name="Seanna McTaggart"/>
            <person name="Kendall Baker"/>
            <person name="Tom Barker"/>
            <person name="Leah Catchpole"/>
            <person name="Alex Durrant"/>
            <person name="Karim Gharbi"/>
            <person name="Naomi Irish"/>
            <person name="Gemy Kaithakottil"/>
            <person name="Debby Ku"/>
            <person name="Aaliyah Providence"/>
            <person name="Felix Shaw"/>
            <person name="David Swarbreck"/>
            <person name="Chris Watkins"/>
            <person name="Ann M. McCartney"/>
            <person name="Giulio Formenti"/>
            <person name="Alice Mouton"/>
            <person name="Noel Vella"/>
            <person name="Bjorn M von Reumont"/>
            <person name="Adriana Vella"/>
            <person name="Wilfried Haerty"/>
        </authorList>
    </citation>
    <scope>NUCLEOTIDE SEQUENCE [LARGE SCALE GENOMIC DNA]</scope>
</reference>
<evidence type="ECO:0000256" key="1">
    <source>
        <dbReference type="SAM" id="MobiDB-lite"/>
    </source>
</evidence>
<organism evidence="3 4">
    <name type="scientific">Xylocopa violacea</name>
    <name type="common">Violet carpenter bee</name>
    <name type="synonym">Apis violacea</name>
    <dbReference type="NCBI Taxonomy" id="135666"/>
    <lineage>
        <taxon>Eukaryota</taxon>
        <taxon>Metazoa</taxon>
        <taxon>Ecdysozoa</taxon>
        <taxon>Arthropoda</taxon>
        <taxon>Hexapoda</taxon>
        <taxon>Insecta</taxon>
        <taxon>Pterygota</taxon>
        <taxon>Neoptera</taxon>
        <taxon>Endopterygota</taxon>
        <taxon>Hymenoptera</taxon>
        <taxon>Apocrita</taxon>
        <taxon>Aculeata</taxon>
        <taxon>Apoidea</taxon>
        <taxon>Anthophila</taxon>
        <taxon>Apidae</taxon>
        <taxon>Xylocopa</taxon>
        <taxon>Xylocopa</taxon>
    </lineage>
</organism>
<evidence type="ECO:0000259" key="2">
    <source>
        <dbReference type="Pfam" id="PF15255"/>
    </source>
</evidence>
<dbReference type="Proteomes" id="UP001642520">
    <property type="component" value="Unassembled WGS sequence"/>
</dbReference>
<keyword evidence="4" id="KW-1185">Reference proteome</keyword>
<feature type="region of interest" description="Disordered" evidence="1">
    <location>
        <begin position="933"/>
        <end position="1039"/>
    </location>
</feature>
<feature type="compositionally biased region" description="Basic and acidic residues" evidence="1">
    <location>
        <begin position="1385"/>
        <end position="1414"/>
    </location>
</feature>
<evidence type="ECO:0000313" key="3">
    <source>
        <dbReference type="EMBL" id="CAL7951507.1"/>
    </source>
</evidence>
<feature type="compositionally biased region" description="Polar residues" evidence="1">
    <location>
        <begin position="646"/>
        <end position="669"/>
    </location>
</feature>
<comment type="caution">
    <text evidence="3">The sequence shown here is derived from an EMBL/GenBank/DDBJ whole genome shotgun (WGS) entry which is preliminary data.</text>
</comment>
<feature type="region of interest" description="Disordered" evidence="1">
    <location>
        <begin position="1055"/>
        <end position="1092"/>
    </location>
</feature>
<feature type="compositionally biased region" description="Polar residues" evidence="1">
    <location>
        <begin position="1548"/>
        <end position="1563"/>
    </location>
</feature>
<feature type="domain" description="FAM21/CAPZIP" evidence="2">
    <location>
        <begin position="1139"/>
        <end position="1212"/>
    </location>
</feature>
<protein>
    <recommendedName>
        <fullName evidence="2">FAM21/CAPZIP domain-containing protein</fullName>
    </recommendedName>
</protein>
<evidence type="ECO:0000313" key="4">
    <source>
        <dbReference type="Proteomes" id="UP001642520"/>
    </source>
</evidence>
<feature type="region of interest" description="Disordered" evidence="1">
    <location>
        <begin position="469"/>
        <end position="510"/>
    </location>
</feature>
<feature type="compositionally biased region" description="Polar residues" evidence="1">
    <location>
        <begin position="1272"/>
        <end position="1288"/>
    </location>
</feature>
<name>A0ABP1PE48_XYLVO</name>
<proteinExistence type="predicted"/>
<feature type="compositionally biased region" description="Basic and acidic residues" evidence="1">
    <location>
        <begin position="934"/>
        <end position="961"/>
    </location>
</feature>
<feature type="region of interest" description="Disordered" evidence="1">
    <location>
        <begin position="180"/>
        <end position="213"/>
    </location>
</feature>
<feature type="region of interest" description="Disordered" evidence="1">
    <location>
        <begin position="1491"/>
        <end position="1569"/>
    </location>
</feature>
<dbReference type="InterPro" id="IPR029341">
    <property type="entry name" value="FAM21/CAPZIP"/>
</dbReference>
<gene>
    <name evidence="3" type="ORF">XYLVIOL_LOCUS10551</name>
</gene>